<dbReference type="AlphaFoldDB" id="A0A1K9ZR64"/>
<evidence type="ECO:0000313" key="2">
    <source>
        <dbReference type="EMBL" id="SGZ13486.1"/>
    </source>
</evidence>
<evidence type="ECO:0000313" key="3">
    <source>
        <dbReference type="Proteomes" id="UP000182660"/>
    </source>
</evidence>
<evidence type="ECO:0000313" key="1">
    <source>
        <dbReference type="EMBL" id="SGY98882.1"/>
    </source>
</evidence>
<keyword evidence="3" id="KW-1185">Reference proteome</keyword>
<sequence>MKIELFEAQTLSHFSSIMGLKAFIHQLYVRIGSKSQLLM</sequence>
<reference evidence="2 4" key="1">
    <citation type="submission" date="2016-11" db="EMBL/GenBank/DDBJ databases">
        <authorList>
            <person name="Jaros S."/>
            <person name="Januszkiewicz K."/>
            <person name="Wedrychowicz H."/>
        </authorList>
    </citation>
    <scope>NUCLEOTIDE SEQUENCE [LARGE SCALE GENOMIC DNA]</scope>
    <source>
        <strain evidence="2">NVI 5450</strain>
    </source>
</reference>
<name>A0A1K9ZR64_9GAMM</name>
<organism evidence="2 4">
    <name type="scientific">Moritella viscosa</name>
    <dbReference type="NCBI Taxonomy" id="80854"/>
    <lineage>
        <taxon>Bacteria</taxon>
        <taxon>Pseudomonadati</taxon>
        <taxon>Pseudomonadota</taxon>
        <taxon>Gammaproteobacteria</taxon>
        <taxon>Alteromonadales</taxon>
        <taxon>Moritellaceae</taxon>
        <taxon>Moritella</taxon>
    </lineage>
</organism>
<dbReference type="Proteomes" id="UP000183794">
    <property type="component" value="Unassembled WGS sequence"/>
</dbReference>
<accession>A0A1K9ZR64</accession>
<evidence type="ECO:0000313" key="4">
    <source>
        <dbReference type="Proteomes" id="UP000183794"/>
    </source>
</evidence>
<protein>
    <submittedName>
        <fullName evidence="2">Uncharacterized protein</fullName>
    </submittedName>
</protein>
<proteinExistence type="predicted"/>
<dbReference type="Proteomes" id="UP000182660">
    <property type="component" value="Unassembled WGS sequence"/>
</dbReference>
<dbReference type="EMBL" id="FPLJ01000080">
    <property type="protein sequence ID" value="SGY98882.1"/>
    <property type="molecule type" value="Genomic_DNA"/>
</dbReference>
<dbReference type="EMBL" id="FPLD01000109">
    <property type="protein sequence ID" value="SGZ13486.1"/>
    <property type="molecule type" value="Genomic_DNA"/>
</dbReference>
<gene>
    <name evidence="1" type="ORF">MT2528_3729</name>
    <name evidence="2" type="ORF">NVI5450_3938</name>
</gene>
<reference evidence="1 3" key="2">
    <citation type="submission" date="2016-11" db="EMBL/GenBank/DDBJ databases">
        <authorList>
            <person name="Klemetsen T."/>
        </authorList>
    </citation>
    <scope>NUCLEOTIDE SEQUENCE [LARGE SCALE GENOMIC DNA]</scope>
    <source>
        <strain evidence="1">MT 2528</strain>
    </source>
</reference>